<evidence type="ECO:0000313" key="2">
    <source>
        <dbReference type="Proteomes" id="UP000193144"/>
    </source>
</evidence>
<organism evidence="1 2">
    <name type="scientific">Clohesyomyces aquaticus</name>
    <dbReference type="NCBI Taxonomy" id="1231657"/>
    <lineage>
        <taxon>Eukaryota</taxon>
        <taxon>Fungi</taxon>
        <taxon>Dikarya</taxon>
        <taxon>Ascomycota</taxon>
        <taxon>Pezizomycotina</taxon>
        <taxon>Dothideomycetes</taxon>
        <taxon>Pleosporomycetidae</taxon>
        <taxon>Pleosporales</taxon>
        <taxon>Lindgomycetaceae</taxon>
        <taxon>Clohesyomyces</taxon>
    </lineage>
</organism>
<reference evidence="1 2" key="1">
    <citation type="submission" date="2016-07" db="EMBL/GenBank/DDBJ databases">
        <title>Pervasive Adenine N6-methylation of Active Genes in Fungi.</title>
        <authorList>
            <consortium name="DOE Joint Genome Institute"/>
            <person name="Mondo S.J."/>
            <person name="Dannebaum R.O."/>
            <person name="Kuo R.C."/>
            <person name="Labutti K."/>
            <person name="Haridas S."/>
            <person name="Kuo A."/>
            <person name="Salamov A."/>
            <person name="Ahrendt S.R."/>
            <person name="Lipzen A."/>
            <person name="Sullivan W."/>
            <person name="Andreopoulos W.B."/>
            <person name="Clum A."/>
            <person name="Lindquist E."/>
            <person name="Daum C."/>
            <person name="Ramamoorthy G.K."/>
            <person name="Gryganskyi A."/>
            <person name="Culley D."/>
            <person name="Magnuson J.K."/>
            <person name="James T.Y."/>
            <person name="O'Malley M.A."/>
            <person name="Stajich J.E."/>
            <person name="Spatafora J.W."/>
            <person name="Visel A."/>
            <person name="Grigoriev I.V."/>
        </authorList>
    </citation>
    <scope>NUCLEOTIDE SEQUENCE [LARGE SCALE GENOMIC DNA]</scope>
    <source>
        <strain evidence="1 2">CBS 115471</strain>
    </source>
</reference>
<name>A0A1Y1Y8Q9_9PLEO</name>
<sequence length="75" mass="8406">GPFSTVIEFYLALRNNVTLKSLKLQSPNALSPALLDIKQLITFYKSVVRLLVLTHSNLSSFNVLIYNNKVVSIIN</sequence>
<dbReference type="OrthoDB" id="8300194at2759"/>
<dbReference type="EMBL" id="MCFA01000322">
    <property type="protein sequence ID" value="ORX93954.1"/>
    <property type="molecule type" value="Genomic_DNA"/>
</dbReference>
<accession>A0A1Y1Y8Q9</accession>
<protein>
    <submittedName>
        <fullName evidence="1">Uncharacterized protein</fullName>
    </submittedName>
</protein>
<gene>
    <name evidence="1" type="ORF">BCR34DRAFT_499591</name>
</gene>
<keyword evidence="2" id="KW-1185">Reference proteome</keyword>
<comment type="caution">
    <text evidence="1">The sequence shown here is derived from an EMBL/GenBank/DDBJ whole genome shotgun (WGS) entry which is preliminary data.</text>
</comment>
<dbReference type="AlphaFoldDB" id="A0A1Y1Y8Q9"/>
<evidence type="ECO:0000313" key="1">
    <source>
        <dbReference type="EMBL" id="ORX93954.1"/>
    </source>
</evidence>
<proteinExistence type="predicted"/>
<dbReference type="Proteomes" id="UP000193144">
    <property type="component" value="Unassembled WGS sequence"/>
</dbReference>
<feature type="non-terminal residue" evidence="1">
    <location>
        <position position="1"/>
    </location>
</feature>
<dbReference type="STRING" id="1231657.A0A1Y1Y8Q9"/>